<sequence>MFRPILFLLFILVCKNIPSSHSLPLSTHKSWIVDETGRRVKLTCANWPSHVDTMLAEGLDKQPLPVLASEAVAQKFNCIRLTWATYMWTRPSYGSLTVEESFRRHNLTKAIAGITKHNPYLLHMTLVQAYDTVVDVLGAYGLMLLLDNHVSYPTWCCGYDDGNGFFGDKYFNAEEWQLGLRTIARRYRGKTQVIAIGMRNELRGPRENLNDWYRYVPEAAKQIHEANPDVLVFMSGIGYATDLSYLKDRPLGFNLDNKLVFETHLYAFTAAPDSHWVQRPVNEVCYTRIKALEDKLAFVTKGDNPTPLVLTEVGVNQQHFSPAHDRFLSCFQAYIAQRDLDWGLWAFQGGYYIRENQIGTDEEFGVLDISWNRIRNPTIQNRLEFAKRQSQDPDSITSAAYVLYHPLTGTCVRTNSKNRIYAGSCRAWSRWYHDADEAPIRLMYTNVCIKAVGDGLPPILSTECLIPQSSWKLTSNSSHHLAARDEKGEQLCLHMDPNNEIVTRKCICVGDDPKCLDDPTTQWFQLALRNV</sequence>
<evidence type="ECO:0000313" key="7">
    <source>
        <dbReference type="EMBL" id="KAJ4832363.1"/>
    </source>
</evidence>
<evidence type="ECO:0000256" key="3">
    <source>
        <dbReference type="ARBA" id="ARBA00023295"/>
    </source>
</evidence>
<evidence type="ECO:0000256" key="5">
    <source>
        <dbReference type="SAM" id="SignalP"/>
    </source>
</evidence>
<dbReference type="PANTHER" id="PTHR31263:SF0">
    <property type="entry name" value="CELLULASE FAMILY PROTEIN (AFU_ORTHOLOGUE AFUA_5G14560)"/>
    <property type="match status" value="1"/>
</dbReference>
<keyword evidence="8" id="KW-1185">Reference proteome</keyword>
<comment type="caution">
    <text evidence="7">The sequence shown here is derived from an EMBL/GenBank/DDBJ whole genome shotgun (WGS) entry which is preliminary data.</text>
</comment>
<dbReference type="GO" id="GO:0000272">
    <property type="term" value="P:polysaccharide catabolic process"/>
    <property type="evidence" value="ECO:0007669"/>
    <property type="project" value="InterPro"/>
</dbReference>
<dbReference type="InterPro" id="IPR001547">
    <property type="entry name" value="Glyco_hydro_5"/>
</dbReference>
<feature type="chain" id="PRO_5040143362" description="Glycoside hydrolase family 5 domain-containing protein" evidence="5">
    <location>
        <begin position="23"/>
        <end position="531"/>
    </location>
</feature>
<gene>
    <name evidence="7" type="ORF">Tsubulata_002167</name>
</gene>
<evidence type="ECO:0000256" key="2">
    <source>
        <dbReference type="ARBA" id="ARBA00022801"/>
    </source>
</evidence>
<dbReference type="EMBL" id="JAKUCV010005153">
    <property type="protein sequence ID" value="KAJ4832363.1"/>
    <property type="molecule type" value="Genomic_DNA"/>
</dbReference>
<evidence type="ECO:0000256" key="1">
    <source>
        <dbReference type="ARBA" id="ARBA00005641"/>
    </source>
</evidence>
<proteinExistence type="inferred from homology"/>
<dbReference type="AlphaFoldDB" id="A0A9Q0J8J8"/>
<dbReference type="Gene3D" id="3.20.20.80">
    <property type="entry name" value="Glycosidases"/>
    <property type="match status" value="1"/>
</dbReference>
<evidence type="ECO:0000313" key="8">
    <source>
        <dbReference type="Proteomes" id="UP001141552"/>
    </source>
</evidence>
<keyword evidence="2 4" id="KW-0378">Hydrolase</keyword>
<dbReference type="Proteomes" id="UP001141552">
    <property type="component" value="Unassembled WGS sequence"/>
</dbReference>
<accession>A0A9Q0J8J8</accession>
<keyword evidence="5" id="KW-0732">Signal</keyword>
<evidence type="ECO:0000259" key="6">
    <source>
        <dbReference type="Pfam" id="PF00150"/>
    </source>
</evidence>
<organism evidence="7 8">
    <name type="scientific">Turnera subulata</name>
    <dbReference type="NCBI Taxonomy" id="218843"/>
    <lineage>
        <taxon>Eukaryota</taxon>
        <taxon>Viridiplantae</taxon>
        <taxon>Streptophyta</taxon>
        <taxon>Embryophyta</taxon>
        <taxon>Tracheophyta</taxon>
        <taxon>Spermatophyta</taxon>
        <taxon>Magnoliopsida</taxon>
        <taxon>eudicotyledons</taxon>
        <taxon>Gunneridae</taxon>
        <taxon>Pentapetalae</taxon>
        <taxon>rosids</taxon>
        <taxon>fabids</taxon>
        <taxon>Malpighiales</taxon>
        <taxon>Passifloraceae</taxon>
        <taxon>Turnera</taxon>
    </lineage>
</organism>
<keyword evidence="3 4" id="KW-0326">Glycosidase</keyword>
<protein>
    <recommendedName>
        <fullName evidence="6">Glycoside hydrolase family 5 domain-containing protein</fullName>
    </recommendedName>
</protein>
<dbReference type="SUPFAM" id="SSF50370">
    <property type="entry name" value="Ricin B-like lectins"/>
    <property type="match status" value="1"/>
</dbReference>
<name>A0A9Q0J8J8_9ROSI</name>
<feature type="signal peptide" evidence="5">
    <location>
        <begin position="1"/>
        <end position="22"/>
    </location>
</feature>
<dbReference type="Pfam" id="PF00150">
    <property type="entry name" value="Cellulase"/>
    <property type="match status" value="1"/>
</dbReference>
<dbReference type="InterPro" id="IPR017853">
    <property type="entry name" value="GH"/>
</dbReference>
<reference evidence="7" key="1">
    <citation type="submission" date="2022-02" db="EMBL/GenBank/DDBJ databases">
        <authorList>
            <person name="Henning P.M."/>
            <person name="McCubbin A.G."/>
            <person name="Shore J.S."/>
        </authorList>
    </citation>
    <scope>NUCLEOTIDE SEQUENCE</scope>
    <source>
        <strain evidence="7">F60SS</strain>
        <tissue evidence="7">Leaves</tissue>
    </source>
</reference>
<dbReference type="InterPro" id="IPR035992">
    <property type="entry name" value="Ricin_B-like_lectins"/>
</dbReference>
<comment type="similarity">
    <text evidence="1 4">Belongs to the glycosyl hydrolase 5 (cellulase A) family.</text>
</comment>
<dbReference type="PANTHER" id="PTHR31263">
    <property type="entry name" value="CELLULASE FAMILY PROTEIN (AFU_ORTHOLOGUE AFUA_5G14560)"/>
    <property type="match status" value="1"/>
</dbReference>
<reference evidence="7" key="2">
    <citation type="journal article" date="2023" name="Plants (Basel)">
        <title>Annotation of the Turnera subulata (Passifloraceae) Draft Genome Reveals the S-Locus Evolved after the Divergence of Turneroideae from Passifloroideae in a Stepwise Manner.</title>
        <authorList>
            <person name="Henning P.M."/>
            <person name="Roalson E.H."/>
            <person name="Mir W."/>
            <person name="McCubbin A.G."/>
            <person name="Shore J.S."/>
        </authorList>
    </citation>
    <scope>NUCLEOTIDE SEQUENCE</scope>
    <source>
        <strain evidence="7">F60SS</strain>
    </source>
</reference>
<dbReference type="SUPFAM" id="SSF51445">
    <property type="entry name" value="(Trans)glycosidases"/>
    <property type="match status" value="1"/>
</dbReference>
<dbReference type="OrthoDB" id="442731at2759"/>
<feature type="domain" description="Glycoside hydrolase family 5" evidence="6">
    <location>
        <begin position="69"/>
        <end position="347"/>
    </location>
</feature>
<evidence type="ECO:0000256" key="4">
    <source>
        <dbReference type="RuleBase" id="RU361153"/>
    </source>
</evidence>
<dbReference type="GO" id="GO:0004553">
    <property type="term" value="F:hydrolase activity, hydrolyzing O-glycosyl compounds"/>
    <property type="evidence" value="ECO:0007669"/>
    <property type="project" value="InterPro"/>
</dbReference>